<reference evidence="3" key="1">
    <citation type="submission" date="2016-10" db="EMBL/GenBank/DDBJ databases">
        <authorList>
            <person name="de Groot N.N."/>
        </authorList>
    </citation>
    <scope>NUCLEOTIDE SEQUENCE [LARGE SCALE GENOMIC DNA]</scope>
    <source>
        <strain evidence="3">CPCC 202695</strain>
    </source>
</reference>
<dbReference type="EMBL" id="SODL02000002">
    <property type="protein sequence ID" value="MCP2367290.1"/>
    <property type="molecule type" value="Genomic_DNA"/>
</dbReference>
<name>A0A1H1ZV09_9MICO</name>
<evidence type="ECO:0008006" key="6">
    <source>
        <dbReference type="Google" id="ProtNLM"/>
    </source>
</evidence>
<organism evidence="3 4">
    <name type="scientific">Agromyces flavus</name>
    <dbReference type="NCBI Taxonomy" id="589382"/>
    <lineage>
        <taxon>Bacteria</taxon>
        <taxon>Bacillati</taxon>
        <taxon>Actinomycetota</taxon>
        <taxon>Actinomycetes</taxon>
        <taxon>Micrococcales</taxon>
        <taxon>Microbacteriaceae</taxon>
        <taxon>Agromyces</taxon>
    </lineage>
</organism>
<dbReference type="Pfam" id="PF18845">
    <property type="entry name" value="baeRF_family3"/>
    <property type="match status" value="1"/>
</dbReference>
<dbReference type="OrthoDB" id="242138at2"/>
<reference evidence="2" key="3">
    <citation type="submission" date="2022-06" db="EMBL/GenBank/DDBJ databases">
        <title>Genomic Encyclopedia of Type Strains, Phase III (KMG-III): the genomes of soil and plant-associated and newly described type strains.</title>
        <authorList>
            <person name="Whitman W."/>
        </authorList>
    </citation>
    <scope>NUCLEOTIDE SEQUENCE</scope>
    <source>
        <strain evidence="2">CPCC 202695</strain>
    </source>
</reference>
<feature type="region of interest" description="Disordered" evidence="1">
    <location>
        <begin position="172"/>
        <end position="198"/>
    </location>
</feature>
<dbReference type="InterPro" id="IPR041289">
    <property type="entry name" value="Bact_RF_family3"/>
</dbReference>
<protein>
    <recommendedName>
        <fullName evidence="6">Peptide chain release factor 1 (ERF1)</fullName>
    </recommendedName>
</protein>
<dbReference type="AlphaFoldDB" id="A0A1H1ZV09"/>
<evidence type="ECO:0000313" key="4">
    <source>
        <dbReference type="Proteomes" id="UP000199482"/>
    </source>
</evidence>
<dbReference type="RefSeq" id="WP_092674971.1">
    <property type="nucleotide sequence ID" value="NZ_BMDN01000002.1"/>
</dbReference>
<dbReference type="EMBL" id="LT629755">
    <property type="protein sequence ID" value="SDT37631.1"/>
    <property type="molecule type" value="Genomic_DNA"/>
</dbReference>
<keyword evidence="5" id="KW-1185">Reference proteome</keyword>
<evidence type="ECO:0000313" key="5">
    <source>
        <dbReference type="Proteomes" id="UP000893823"/>
    </source>
</evidence>
<proteinExistence type="predicted"/>
<dbReference type="Proteomes" id="UP000893823">
    <property type="component" value="Unassembled WGS sequence"/>
</dbReference>
<dbReference type="STRING" id="589382.SAMN04489721_3368"/>
<evidence type="ECO:0000313" key="2">
    <source>
        <dbReference type="EMBL" id="MCP2367290.1"/>
    </source>
</evidence>
<accession>A0A1H1ZV09</accession>
<gene>
    <name evidence="2" type="ORF">BCL57_001444</name>
    <name evidence="3" type="ORF">SAMN04489721_3368</name>
</gene>
<sequence length="394" mass="42745">MTTHYELPTTTDFAALAGEHHPAVTIYVSTSPVVSERERAEIAVKSAFDEALDRLRADGADGAELDALKAERDRVLADKAVWSSLSRSLAVFAAPGFNEVYVLPNRLDDALHVGSHFTLGQLLRAPSQDQEAFAVCLSSNEWTLWHAQPTARAEEMPLDPDLPRNLEDAANRERGDAGQRRTGGHGDRGTHEGDRRPEIHDIYAKRVADAVRGVLQSHDPDERVPLFVFAAEPLLSSFLERAKNGRRVIAVQGGADRRGAAEIDEELRRRLAQLNVDEARTALHQLADGSKGRVERDIAAIGRLAIDGAVETLWFDFTTSVNGTLDAESGAVEFATGNGEGDSLSDGRHAGDLLPQLAMLVLSKGGKVVTVRSEDLADDVWDGPAIAELRFALT</sequence>
<dbReference type="Proteomes" id="UP000199482">
    <property type="component" value="Chromosome I"/>
</dbReference>
<reference evidence="4" key="2">
    <citation type="submission" date="2016-10" db="EMBL/GenBank/DDBJ databases">
        <authorList>
            <person name="Varghese N."/>
            <person name="Submissions S."/>
        </authorList>
    </citation>
    <scope>NUCLEOTIDE SEQUENCE [LARGE SCALE GENOMIC DNA]</scope>
    <source>
        <strain evidence="4">CPCC 202695</strain>
    </source>
</reference>
<evidence type="ECO:0000313" key="3">
    <source>
        <dbReference type="EMBL" id="SDT37631.1"/>
    </source>
</evidence>
<evidence type="ECO:0000256" key="1">
    <source>
        <dbReference type="SAM" id="MobiDB-lite"/>
    </source>
</evidence>